<keyword evidence="1" id="KW-0812">Transmembrane</keyword>
<evidence type="ECO:0008006" key="4">
    <source>
        <dbReference type="Google" id="ProtNLM"/>
    </source>
</evidence>
<dbReference type="AlphaFoldDB" id="A0A8J3ZCA7"/>
<dbReference type="RefSeq" id="WP_204004184.1">
    <property type="nucleotide sequence ID" value="NZ_BOPG01000050.1"/>
</dbReference>
<gene>
    <name evidence="2" type="ORF">Vau01_077290</name>
</gene>
<feature type="transmembrane region" description="Helical" evidence="1">
    <location>
        <begin position="274"/>
        <end position="295"/>
    </location>
</feature>
<feature type="transmembrane region" description="Helical" evidence="1">
    <location>
        <begin position="222"/>
        <end position="242"/>
    </location>
</feature>
<dbReference type="Proteomes" id="UP000612585">
    <property type="component" value="Unassembled WGS sequence"/>
</dbReference>
<evidence type="ECO:0000313" key="2">
    <source>
        <dbReference type="EMBL" id="GIJ60213.1"/>
    </source>
</evidence>
<organism evidence="2 3">
    <name type="scientific">Virgisporangium aurantiacum</name>
    <dbReference type="NCBI Taxonomy" id="175570"/>
    <lineage>
        <taxon>Bacteria</taxon>
        <taxon>Bacillati</taxon>
        <taxon>Actinomycetota</taxon>
        <taxon>Actinomycetes</taxon>
        <taxon>Micromonosporales</taxon>
        <taxon>Micromonosporaceae</taxon>
        <taxon>Virgisporangium</taxon>
    </lineage>
</organism>
<feature type="transmembrane region" description="Helical" evidence="1">
    <location>
        <begin position="35"/>
        <end position="58"/>
    </location>
</feature>
<feature type="transmembrane region" description="Helical" evidence="1">
    <location>
        <begin position="64"/>
        <end position="87"/>
    </location>
</feature>
<feature type="transmembrane region" description="Helical" evidence="1">
    <location>
        <begin position="249"/>
        <end position="268"/>
    </location>
</feature>
<protein>
    <recommendedName>
        <fullName evidence="4">PH domain-containing protein</fullName>
    </recommendedName>
</protein>
<comment type="caution">
    <text evidence="2">The sequence shown here is derived from an EMBL/GenBank/DDBJ whole genome shotgun (WGS) entry which is preliminary data.</text>
</comment>
<dbReference type="EMBL" id="BOPG01000050">
    <property type="protein sequence ID" value="GIJ60213.1"/>
    <property type="molecule type" value="Genomic_DNA"/>
</dbReference>
<feature type="transmembrane region" description="Helical" evidence="1">
    <location>
        <begin position="192"/>
        <end position="210"/>
    </location>
</feature>
<proteinExistence type="predicted"/>
<reference evidence="2" key="1">
    <citation type="submission" date="2021-01" db="EMBL/GenBank/DDBJ databases">
        <title>Whole genome shotgun sequence of Virgisporangium aurantiacum NBRC 16421.</title>
        <authorList>
            <person name="Komaki H."/>
            <person name="Tamura T."/>
        </authorList>
    </citation>
    <scope>NUCLEOTIDE SEQUENCE</scope>
    <source>
        <strain evidence="2">NBRC 16421</strain>
    </source>
</reference>
<sequence length="469" mass="50034">MEQSTVARPPAKVEALAAARGLGAHALTRKGENPFVMFFGWTVVGVVLLGVAALLGWLAGKTEIRALALGAVLAVLGGLFVIGLGFFEIFRGFRVTYVYHGGLVWTSNGRTEAATWAEVDRLTVLSLPNKRPHLAKVTTLDGRHAPIAMEWTDDADPVHARLVEVFQAIGRPPHDSEAPARPGPETSLEDRTLIRIAAIFGIVGGFALSFTLDRGAGLQPGLALTLGFLAVAIVVSAAGYLIDQRLIRAGQVFLGLVGVILLIAANHVFEGHYIVVTGATLAAEAGIVALGVGIYRRIPAPRRFGRRQKIAATRGWRFMPEVAVPVGGPVTATRLIGVPTQASGTTGEGTVTATANGLTCVAYDRARRRPRLTDQVQTAWTVFLPAPLPYITQADVDSVRSGTPTDRPVHPVAHMLAGVPSPNTTWWIEGGYLYGVSETPARADLVADRIEQLTRFAAQIPWQRITTVA</sequence>
<evidence type="ECO:0000256" key="1">
    <source>
        <dbReference type="SAM" id="Phobius"/>
    </source>
</evidence>
<accession>A0A8J3ZCA7</accession>
<keyword evidence="1" id="KW-1133">Transmembrane helix</keyword>
<name>A0A8J3ZCA7_9ACTN</name>
<evidence type="ECO:0000313" key="3">
    <source>
        <dbReference type="Proteomes" id="UP000612585"/>
    </source>
</evidence>
<keyword evidence="1" id="KW-0472">Membrane</keyword>
<keyword evidence="3" id="KW-1185">Reference proteome</keyword>